<keyword evidence="4 9" id="KW-0732">Signal</keyword>
<dbReference type="Pfam" id="PF05572">
    <property type="entry name" value="Peptidase_M43"/>
    <property type="match status" value="1"/>
</dbReference>
<dbReference type="InterPro" id="IPR008754">
    <property type="entry name" value="Peptidase_M43"/>
</dbReference>
<evidence type="ECO:0000256" key="5">
    <source>
        <dbReference type="ARBA" id="ARBA00022801"/>
    </source>
</evidence>
<keyword evidence="6" id="KW-0862">Zinc</keyword>
<evidence type="ECO:0000259" key="11">
    <source>
        <dbReference type="Pfam" id="PF20009"/>
    </source>
</evidence>
<name>A0A6N6MDD1_9FLAO</name>
<dbReference type="InterPro" id="IPR045474">
    <property type="entry name" value="GEVED"/>
</dbReference>
<dbReference type="SUPFAM" id="SSF55486">
    <property type="entry name" value="Metalloproteases ('zincins'), catalytic domain"/>
    <property type="match status" value="1"/>
</dbReference>
<dbReference type="InterPro" id="IPR035986">
    <property type="entry name" value="PKD_dom_sf"/>
</dbReference>
<evidence type="ECO:0000256" key="4">
    <source>
        <dbReference type="ARBA" id="ARBA00022729"/>
    </source>
</evidence>
<dbReference type="SUPFAM" id="SSF49299">
    <property type="entry name" value="PKD domain"/>
    <property type="match status" value="1"/>
</dbReference>
<keyword evidence="13" id="KW-1185">Reference proteome</keyword>
<proteinExistence type="inferred from homology"/>
<reference evidence="12 13" key="1">
    <citation type="submission" date="2019-09" db="EMBL/GenBank/DDBJ databases">
        <authorList>
            <person name="Cao W.R."/>
        </authorList>
    </citation>
    <scope>NUCLEOTIDE SEQUENCE [LARGE SCALE GENOMIC DNA]</scope>
    <source>
        <strain evidence="12 13">B1N29</strain>
    </source>
</reference>
<evidence type="ECO:0000256" key="6">
    <source>
        <dbReference type="ARBA" id="ARBA00022833"/>
    </source>
</evidence>
<keyword evidence="8" id="KW-1015">Disulfide bond</keyword>
<dbReference type="PANTHER" id="PTHR47466:SF1">
    <property type="entry name" value="METALLOPROTEASE MEP1 (AFU_ORTHOLOGUE AFUA_1G07730)-RELATED"/>
    <property type="match status" value="1"/>
</dbReference>
<feature type="chain" id="PRO_5026860256" evidence="9">
    <location>
        <begin position="31"/>
        <end position="715"/>
    </location>
</feature>
<evidence type="ECO:0000256" key="7">
    <source>
        <dbReference type="ARBA" id="ARBA00023049"/>
    </source>
</evidence>
<evidence type="ECO:0000259" key="10">
    <source>
        <dbReference type="Pfam" id="PF05572"/>
    </source>
</evidence>
<feature type="domain" description="GEVED" evidence="11">
    <location>
        <begin position="530"/>
        <end position="612"/>
    </location>
</feature>
<dbReference type="CDD" id="cd00146">
    <property type="entry name" value="PKD"/>
    <property type="match status" value="1"/>
</dbReference>
<evidence type="ECO:0000256" key="2">
    <source>
        <dbReference type="ARBA" id="ARBA00022670"/>
    </source>
</evidence>
<evidence type="ECO:0000256" key="3">
    <source>
        <dbReference type="ARBA" id="ARBA00022723"/>
    </source>
</evidence>
<sequence>MKYKNFKKYIQQMRYLYLSLLLCISSFSYAQTDTSLKVECATDLIWAREKQTNPTFEQHEHQLQLAISAKKTSKVNKKVATEIYQVPIVIHIVNPGNDPSFNFTDDDIKRKLKQTNALFRAQNVGLQFDSRYGYDTQIEFVLAVRDENGDCTSGINRIDYSTNTEYVNNGLRVTDPNGGILLKPFMDSLTWDTSKYYNIYIVNKFYNNGSAGFAYYPGAFLDGAVLKPNAFTSEPDTNLAHELGHALNLYHTFEGTDSKTCPSTLYTDGDKCADTPPYLGPSLEKDCAKSELINNCAIGYAPYGIELSTNKYYITNLMSYSYVACRTLFTTDQKDRMIATLEGQRSTLLTKNGNLSLTPPSAPSVDFTMENTTSCLGTELTLLDNSSCIPNTYLDDFTFNGTTALWTITNGTDVFTSTERNPKFSPKSTGLYNVTLTLTVDGLGTFTKTKENYITVGEQGTPSTCSFGTFDKVTFNYTVSKFEFNSISNDTGVRENDIKDFRCEKLTTVYSGDSYELAITANSAGTRTNYVKAWIDFNNDGAFDISEMVFADKLTATGSFTSGRLIKNIIIPTTDVVTNKILLMRVMSQVESSGTLDLSSDDAVPNDGCFTDNNTKRFDIEDYGVVVLDKSTLAINSIEKSTSWEVFKKGTTTTVKSDGFMIQNITVYDLVGRKIFDSKKINVNEYNINEFKRNQILIYKMTTNTGAVLTKKVMN</sequence>
<keyword evidence="5" id="KW-0378">Hydrolase</keyword>
<accession>A0A6N6MDD1</accession>
<dbReference type="EMBL" id="WAAT01000044">
    <property type="protein sequence ID" value="KAB1067724.1"/>
    <property type="molecule type" value="Genomic_DNA"/>
</dbReference>
<dbReference type="InterPro" id="IPR013783">
    <property type="entry name" value="Ig-like_fold"/>
</dbReference>
<feature type="domain" description="Peptidase M43 pregnancy-associated plasma-A" evidence="10">
    <location>
        <begin position="189"/>
        <end position="342"/>
    </location>
</feature>
<dbReference type="GO" id="GO:0006508">
    <property type="term" value="P:proteolysis"/>
    <property type="evidence" value="ECO:0007669"/>
    <property type="project" value="UniProtKB-KW"/>
</dbReference>
<evidence type="ECO:0000256" key="1">
    <source>
        <dbReference type="ARBA" id="ARBA00008721"/>
    </source>
</evidence>
<dbReference type="GO" id="GO:0008237">
    <property type="term" value="F:metallopeptidase activity"/>
    <property type="evidence" value="ECO:0007669"/>
    <property type="project" value="UniProtKB-KW"/>
</dbReference>
<comment type="similarity">
    <text evidence="1">Belongs to the peptidase M43B family.</text>
</comment>
<comment type="caution">
    <text evidence="12">The sequence shown here is derived from an EMBL/GenBank/DDBJ whole genome shotgun (WGS) entry which is preliminary data.</text>
</comment>
<dbReference type="InterPro" id="IPR024079">
    <property type="entry name" value="MetalloPept_cat_dom_sf"/>
</dbReference>
<keyword evidence="7" id="KW-0482">Metalloprotease</keyword>
<dbReference type="GO" id="GO:0046872">
    <property type="term" value="F:metal ion binding"/>
    <property type="evidence" value="ECO:0007669"/>
    <property type="project" value="UniProtKB-KW"/>
</dbReference>
<dbReference type="AlphaFoldDB" id="A0A6N6MDD1"/>
<dbReference type="Proteomes" id="UP000441333">
    <property type="component" value="Unassembled WGS sequence"/>
</dbReference>
<dbReference type="Gene3D" id="3.40.390.10">
    <property type="entry name" value="Collagenase (Catalytic Domain)"/>
    <property type="match status" value="1"/>
</dbReference>
<feature type="signal peptide" evidence="9">
    <location>
        <begin position="1"/>
        <end position="30"/>
    </location>
</feature>
<evidence type="ECO:0000313" key="13">
    <source>
        <dbReference type="Proteomes" id="UP000441333"/>
    </source>
</evidence>
<evidence type="ECO:0000313" key="12">
    <source>
        <dbReference type="EMBL" id="KAB1067724.1"/>
    </source>
</evidence>
<keyword evidence="2" id="KW-0645">Protease</keyword>
<evidence type="ECO:0000256" key="8">
    <source>
        <dbReference type="ARBA" id="ARBA00023157"/>
    </source>
</evidence>
<protein>
    <submittedName>
        <fullName evidence="12">Uncharacterized protein</fullName>
    </submittedName>
</protein>
<evidence type="ECO:0000256" key="9">
    <source>
        <dbReference type="SAM" id="SignalP"/>
    </source>
</evidence>
<dbReference type="PANTHER" id="PTHR47466">
    <property type="match status" value="1"/>
</dbReference>
<keyword evidence="3" id="KW-0479">Metal-binding</keyword>
<dbReference type="Pfam" id="PF20009">
    <property type="entry name" value="GEVED"/>
    <property type="match status" value="1"/>
</dbReference>
<organism evidence="12 13">
    <name type="scientific">Pseudotamlana haliotis</name>
    <dbReference type="NCBI Taxonomy" id="2614804"/>
    <lineage>
        <taxon>Bacteria</taxon>
        <taxon>Pseudomonadati</taxon>
        <taxon>Bacteroidota</taxon>
        <taxon>Flavobacteriia</taxon>
        <taxon>Flavobacteriales</taxon>
        <taxon>Flavobacteriaceae</taxon>
        <taxon>Pseudotamlana</taxon>
    </lineage>
</organism>
<dbReference type="Gene3D" id="2.60.40.10">
    <property type="entry name" value="Immunoglobulins"/>
    <property type="match status" value="1"/>
</dbReference>
<gene>
    <name evidence="12" type="ORF">F6U93_08955</name>
</gene>